<evidence type="ECO:0000313" key="2">
    <source>
        <dbReference type="Proteomes" id="UP000479710"/>
    </source>
</evidence>
<dbReference type="Proteomes" id="UP000479710">
    <property type="component" value="Unassembled WGS sequence"/>
</dbReference>
<keyword evidence="2" id="KW-1185">Reference proteome</keyword>
<comment type="caution">
    <text evidence="1">The sequence shown here is derived from an EMBL/GenBank/DDBJ whole genome shotgun (WGS) entry which is preliminary data.</text>
</comment>
<evidence type="ECO:0000313" key="1">
    <source>
        <dbReference type="EMBL" id="KAF0926336.1"/>
    </source>
</evidence>
<dbReference type="OrthoDB" id="695646at2759"/>
<dbReference type="EMBL" id="SPHZ02000003">
    <property type="protein sequence ID" value="KAF0926336.1"/>
    <property type="molecule type" value="Genomic_DNA"/>
</dbReference>
<sequence>MGGRVEENQDGESLVANDIDSLASDDRTPTREIAVVIFVRVWDQHLTHNLCQWRPAQAHFHCMAATLMRVDRTANYICSEEDNAILDSVCSSPEKKILVNINGAFLYRYDMECLFHDNIYVNGDVLSAYIHCIREEKHLHRDGGKVFLENTIISSLLHRDGQLELDKLNYKDDTTETNTIKLRVDTYLEHDMVNSNPLIYIYIHMYVCVYVYYK</sequence>
<proteinExistence type="predicted"/>
<dbReference type="Gene3D" id="3.40.395.10">
    <property type="entry name" value="Adenoviral Proteinase, Chain A"/>
    <property type="match status" value="1"/>
</dbReference>
<dbReference type="InterPro" id="IPR038765">
    <property type="entry name" value="Papain-like_cys_pep_sf"/>
</dbReference>
<feature type="non-terminal residue" evidence="1">
    <location>
        <position position="214"/>
    </location>
</feature>
<accession>A0A6G1ENZ3</accession>
<reference evidence="1 2" key="1">
    <citation type="submission" date="2019-11" db="EMBL/GenBank/DDBJ databases">
        <title>Whole genome sequence of Oryza granulata.</title>
        <authorList>
            <person name="Li W."/>
        </authorList>
    </citation>
    <scope>NUCLEOTIDE SEQUENCE [LARGE SCALE GENOMIC DNA]</scope>
    <source>
        <strain evidence="2">cv. Menghai</strain>
        <tissue evidence="1">Leaf</tissue>
    </source>
</reference>
<dbReference type="AlphaFoldDB" id="A0A6G1ENZ3"/>
<name>A0A6G1ENZ3_9ORYZ</name>
<protein>
    <submittedName>
        <fullName evidence="1">Uncharacterized protein</fullName>
    </submittedName>
</protein>
<gene>
    <name evidence="1" type="ORF">E2562_023059</name>
</gene>
<dbReference type="SUPFAM" id="SSF54001">
    <property type="entry name" value="Cysteine proteinases"/>
    <property type="match status" value="1"/>
</dbReference>
<organism evidence="1 2">
    <name type="scientific">Oryza meyeriana var. granulata</name>
    <dbReference type="NCBI Taxonomy" id="110450"/>
    <lineage>
        <taxon>Eukaryota</taxon>
        <taxon>Viridiplantae</taxon>
        <taxon>Streptophyta</taxon>
        <taxon>Embryophyta</taxon>
        <taxon>Tracheophyta</taxon>
        <taxon>Spermatophyta</taxon>
        <taxon>Magnoliopsida</taxon>
        <taxon>Liliopsida</taxon>
        <taxon>Poales</taxon>
        <taxon>Poaceae</taxon>
        <taxon>BOP clade</taxon>
        <taxon>Oryzoideae</taxon>
        <taxon>Oryzeae</taxon>
        <taxon>Oryzinae</taxon>
        <taxon>Oryza</taxon>
        <taxon>Oryza meyeriana</taxon>
    </lineage>
</organism>